<sequence length="155" mass="16600">MFAAGEDGRSLCIVENVSPTGSAKGTMGRYMIRPILAKYQELKANAEHLHIETSSPIPTDEQLMFEATGGRNKGHVYGSVSQFAAITAECQGGSIGSFSIFRGRSRGPYQEGEEVVGIHAADTGEVHRLHDIIRISMWSAAGFGAHSLPSFLFAG</sequence>
<comment type="caution">
    <text evidence="1">The sequence shown here is derived from an EMBL/GenBank/DDBJ whole genome shotgun (WGS) entry which is preliminary data.</text>
</comment>
<accession>A0ACC0BXS6</accession>
<reference evidence="2" key="1">
    <citation type="journal article" date="2023" name="Nat. Plants">
        <title>Single-cell RNA sequencing provides a high-resolution roadmap for understanding the multicellular compartmentation of specialized metabolism.</title>
        <authorList>
            <person name="Sun S."/>
            <person name="Shen X."/>
            <person name="Li Y."/>
            <person name="Li Y."/>
            <person name="Wang S."/>
            <person name="Li R."/>
            <person name="Zhang H."/>
            <person name="Shen G."/>
            <person name="Guo B."/>
            <person name="Wei J."/>
            <person name="Xu J."/>
            <person name="St-Pierre B."/>
            <person name="Chen S."/>
            <person name="Sun C."/>
        </authorList>
    </citation>
    <scope>NUCLEOTIDE SEQUENCE [LARGE SCALE GENOMIC DNA]</scope>
</reference>
<dbReference type="EMBL" id="CM044702">
    <property type="protein sequence ID" value="KAI5677479.1"/>
    <property type="molecule type" value="Genomic_DNA"/>
</dbReference>
<dbReference type="Proteomes" id="UP001060085">
    <property type="component" value="Linkage Group LG02"/>
</dbReference>
<protein>
    <submittedName>
        <fullName evidence="1">Uncharacterized protein</fullName>
    </submittedName>
</protein>
<keyword evidence="2" id="KW-1185">Reference proteome</keyword>
<gene>
    <name evidence="1" type="ORF">M9H77_08429</name>
</gene>
<proteinExistence type="predicted"/>
<evidence type="ECO:0000313" key="1">
    <source>
        <dbReference type="EMBL" id="KAI5677479.1"/>
    </source>
</evidence>
<evidence type="ECO:0000313" key="2">
    <source>
        <dbReference type="Proteomes" id="UP001060085"/>
    </source>
</evidence>
<organism evidence="1 2">
    <name type="scientific">Catharanthus roseus</name>
    <name type="common">Madagascar periwinkle</name>
    <name type="synonym">Vinca rosea</name>
    <dbReference type="NCBI Taxonomy" id="4058"/>
    <lineage>
        <taxon>Eukaryota</taxon>
        <taxon>Viridiplantae</taxon>
        <taxon>Streptophyta</taxon>
        <taxon>Embryophyta</taxon>
        <taxon>Tracheophyta</taxon>
        <taxon>Spermatophyta</taxon>
        <taxon>Magnoliopsida</taxon>
        <taxon>eudicotyledons</taxon>
        <taxon>Gunneridae</taxon>
        <taxon>Pentapetalae</taxon>
        <taxon>asterids</taxon>
        <taxon>lamiids</taxon>
        <taxon>Gentianales</taxon>
        <taxon>Apocynaceae</taxon>
        <taxon>Rauvolfioideae</taxon>
        <taxon>Vinceae</taxon>
        <taxon>Catharanthinae</taxon>
        <taxon>Catharanthus</taxon>
    </lineage>
</organism>
<name>A0ACC0BXS6_CATRO</name>